<feature type="compositionally biased region" description="Basic and acidic residues" evidence="2">
    <location>
        <begin position="51"/>
        <end position="60"/>
    </location>
</feature>
<dbReference type="EMBL" id="QZWG01000003">
    <property type="protein sequence ID" value="RZC18637.1"/>
    <property type="molecule type" value="Genomic_DNA"/>
</dbReference>
<dbReference type="PANTHER" id="PTHR23322">
    <property type="entry name" value="FAS-ASSOCIATED PROTEIN"/>
    <property type="match status" value="1"/>
</dbReference>
<feature type="region of interest" description="Disordered" evidence="2">
    <location>
        <begin position="37"/>
        <end position="60"/>
    </location>
</feature>
<accession>A0A445L668</accession>
<organism evidence="4 5">
    <name type="scientific">Glycine soja</name>
    <name type="common">Wild soybean</name>
    <dbReference type="NCBI Taxonomy" id="3848"/>
    <lineage>
        <taxon>Eukaryota</taxon>
        <taxon>Viridiplantae</taxon>
        <taxon>Streptophyta</taxon>
        <taxon>Embryophyta</taxon>
        <taxon>Tracheophyta</taxon>
        <taxon>Spermatophyta</taxon>
        <taxon>Magnoliopsida</taxon>
        <taxon>eudicotyledons</taxon>
        <taxon>Gunneridae</taxon>
        <taxon>Pentapetalae</taxon>
        <taxon>rosids</taxon>
        <taxon>fabids</taxon>
        <taxon>Fabales</taxon>
        <taxon>Fabaceae</taxon>
        <taxon>Papilionoideae</taxon>
        <taxon>50 kb inversion clade</taxon>
        <taxon>NPAAA clade</taxon>
        <taxon>indigoferoid/millettioid clade</taxon>
        <taxon>Phaseoleae</taxon>
        <taxon>Glycine</taxon>
        <taxon>Glycine subgen. Soja</taxon>
    </lineage>
</organism>
<dbReference type="SMR" id="A0A445L668"/>
<comment type="caution">
    <text evidence="4">The sequence shown here is derived from an EMBL/GenBank/DDBJ whole genome shotgun (WGS) entry which is preliminary data.</text>
</comment>
<protein>
    <recommendedName>
        <fullName evidence="3">UBX domain-containing protein</fullName>
    </recommendedName>
</protein>
<dbReference type="Gramene" id="XM_028368249.1">
    <property type="protein sequence ID" value="XP_028224050.1"/>
    <property type="gene ID" value="LOC114405760"/>
</dbReference>
<feature type="region of interest" description="Disordered" evidence="2">
    <location>
        <begin position="80"/>
        <end position="105"/>
    </location>
</feature>
<evidence type="ECO:0000259" key="3">
    <source>
        <dbReference type="PROSITE" id="PS50033"/>
    </source>
</evidence>
<dbReference type="GO" id="GO:0043130">
    <property type="term" value="F:ubiquitin binding"/>
    <property type="evidence" value="ECO:0007669"/>
    <property type="project" value="TreeGrafter"/>
</dbReference>
<dbReference type="InterPro" id="IPR050730">
    <property type="entry name" value="UBX_domain-protein"/>
</dbReference>
<gene>
    <name evidence="4" type="ORF">D0Y65_005742</name>
</gene>
<reference evidence="4 5" key="1">
    <citation type="submission" date="2018-09" db="EMBL/GenBank/DDBJ databases">
        <title>A high-quality reference genome of wild soybean provides a powerful tool to mine soybean genomes.</title>
        <authorList>
            <person name="Xie M."/>
            <person name="Chung C.Y.L."/>
            <person name="Li M.-W."/>
            <person name="Wong F.-L."/>
            <person name="Chan T.-F."/>
            <person name="Lam H.-M."/>
        </authorList>
    </citation>
    <scope>NUCLEOTIDE SEQUENCE [LARGE SCALE GENOMIC DNA]</scope>
    <source>
        <strain evidence="5">cv. W05</strain>
        <tissue evidence="4">Hypocotyl of etiolated seedlings</tissue>
    </source>
</reference>
<dbReference type="AlphaFoldDB" id="A0A445L668"/>
<dbReference type="Proteomes" id="UP000289340">
    <property type="component" value="Chromosome 3"/>
</dbReference>
<evidence type="ECO:0000313" key="4">
    <source>
        <dbReference type="EMBL" id="RZC18637.1"/>
    </source>
</evidence>
<dbReference type="SUPFAM" id="SSF54236">
    <property type="entry name" value="Ubiquitin-like"/>
    <property type="match status" value="1"/>
</dbReference>
<dbReference type="InterPro" id="IPR001012">
    <property type="entry name" value="UBX_dom"/>
</dbReference>
<evidence type="ECO:0000256" key="2">
    <source>
        <dbReference type="SAM" id="MobiDB-lite"/>
    </source>
</evidence>
<dbReference type="Pfam" id="PF00789">
    <property type="entry name" value="UBX"/>
    <property type="match status" value="1"/>
</dbReference>
<keyword evidence="1" id="KW-0833">Ubl conjugation pathway</keyword>
<dbReference type="PROSITE" id="PS50033">
    <property type="entry name" value="UBX"/>
    <property type="match status" value="1"/>
</dbReference>
<evidence type="ECO:0000256" key="1">
    <source>
        <dbReference type="ARBA" id="ARBA00022786"/>
    </source>
</evidence>
<sequence length="245" mass="27352">MTMGMTLDQKMEYFMQVTGEPRSVAFQKLMKHRADLNKALEDSLENPSQNEQHDKKEKEKDITEAELLAESMRLADFFDFGEDTEGSSSPQKLAFPKIPPSYSPQKQKAKLGLLPIASSSKGPDEQEASDPLARPKKLSNIAINAYEQGNYFDRLWMDYSDAPNPIHITLHIPGGGCVARIFVKSDTLEDVYGYLRLLGLGEYASESCRLATKSPRRCYSIEDGSSTLDELGLGNGGDLYLEKKK</sequence>
<dbReference type="InterPro" id="IPR029071">
    <property type="entry name" value="Ubiquitin-like_domsf"/>
</dbReference>
<evidence type="ECO:0000313" key="5">
    <source>
        <dbReference type="Proteomes" id="UP000289340"/>
    </source>
</evidence>
<proteinExistence type="predicted"/>
<name>A0A445L668_GLYSO</name>
<keyword evidence="5" id="KW-1185">Reference proteome</keyword>
<dbReference type="CDD" id="cd01767">
    <property type="entry name" value="UBX"/>
    <property type="match status" value="1"/>
</dbReference>
<feature type="domain" description="UBX" evidence="3">
    <location>
        <begin position="161"/>
        <end position="241"/>
    </location>
</feature>
<dbReference type="PANTHER" id="PTHR23322:SF55">
    <property type="entry name" value="PLANT UBX DOMAIN-CONTAINING PROTEIN 9"/>
    <property type="match status" value="1"/>
</dbReference>
<dbReference type="Gene3D" id="3.10.20.90">
    <property type="entry name" value="Phosphatidylinositol 3-kinase Catalytic Subunit, Chain A, domain 1"/>
    <property type="match status" value="1"/>
</dbReference>